<feature type="disulfide bond" evidence="7">
    <location>
        <begin position="883"/>
        <end position="910"/>
    </location>
</feature>
<evidence type="ECO:0000256" key="5">
    <source>
        <dbReference type="ARBA" id="ARBA00023180"/>
    </source>
</evidence>
<dbReference type="SUPFAM" id="SSF57535">
    <property type="entry name" value="Complement control module/SCR domain"/>
    <property type="match status" value="10"/>
</dbReference>
<feature type="disulfide bond" evidence="7">
    <location>
        <begin position="697"/>
        <end position="724"/>
    </location>
</feature>
<feature type="disulfide bond" evidence="7">
    <location>
        <begin position="941"/>
        <end position="968"/>
    </location>
</feature>
<keyword evidence="4 7" id="KW-1015">Disulfide bond</keyword>
<accession>A0A914EIB0</accession>
<dbReference type="CDD" id="cd00033">
    <property type="entry name" value="CCP"/>
    <property type="match status" value="7"/>
</dbReference>
<dbReference type="Gene3D" id="2.40.50.40">
    <property type="match status" value="1"/>
</dbReference>
<feature type="domain" description="WAP" evidence="11">
    <location>
        <begin position="619"/>
        <end position="667"/>
    </location>
</feature>
<feature type="compositionally biased region" description="Low complexity" evidence="8">
    <location>
        <begin position="551"/>
        <end position="566"/>
    </location>
</feature>
<evidence type="ECO:0000313" key="13">
    <source>
        <dbReference type="WBParaSite" id="ACRNAN_scaffold851.g26747.t1"/>
    </source>
</evidence>
<evidence type="ECO:0000256" key="6">
    <source>
        <dbReference type="ARBA" id="ARBA00023242"/>
    </source>
</evidence>
<dbReference type="CDD" id="cd00024">
    <property type="entry name" value="CD_CSD"/>
    <property type="match status" value="1"/>
</dbReference>
<keyword evidence="2 7" id="KW-0768">Sushi</keyword>
<evidence type="ECO:0000313" key="12">
    <source>
        <dbReference type="Proteomes" id="UP000887540"/>
    </source>
</evidence>
<dbReference type="SMART" id="SM00298">
    <property type="entry name" value="CHROMO"/>
    <property type="match status" value="1"/>
</dbReference>
<keyword evidence="12" id="KW-1185">Reference proteome</keyword>
<feature type="region of interest" description="Disordered" evidence="8">
    <location>
        <begin position="74"/>
        <end position="128"/>
    </location>
</feature>
<organism evidence="12 13">
    <name type="scientific">Acrobeloides nanus</name>
    <dbReference type="NCBI Taxonomy" id="290746"/>
    <lineage>
        <taxon>Eukaryota</taxon>
        <taxon>Metazoa</taxon>
        <taxon>Ecdysozoa</taxon>
        <taxon>Nematoda</taxon>
        <taxon>Chromadorea</taxon>
        <taxon>Rhabditida</taxon>
        <taxon>Tylenchina</taxon>
        <taxon>Cephalobomorpha</taxon>
        <taxon>Cephaloboidea</taxon>
        <taxon>Cephalobidae</taxon>
        <taxon>Acrobeloides</taxon>
    </lineage>
</organism>
<proteinExistence type="predicted"/>
<dbReference type="GO" id="GO:0005634">
    <property type="term" value="C:nucleus"/>
    <property type="evidence" value="ECO:0007669"/>
    <property type="project" value="UniProtKB-SubCell"/>
</dbReference>
<feature type="domain" description="Sushi" evidence="10">
    <location>
        <begin position="1377"/>
        <end position="1446"/>
    </location>
</feature>
<sequence length="1815" mass="205016">MANPSNVNNNTDFSLNDPNNEMELLLKLTDGSLDGHSYGISTPTSSVMGDNENMELDESLLQASIAETLPYLGNDLAEQNPEPSTSMQKFKKPKKPKASKDKDISKLMPSEHEPRKKTDNEPEYNATGNKNWSLIKAEGFDGYKWKRVQEFPHLKLDYYESEHKNKRIGSLLFDHVIKKLKGYPENPGGYPHICEVGFKPRVKPTKKTEPEYYFVEQIIDVQRSKDGINLEYFVKWLNYGPEEDSWEPEASLNCPDKLKEFKNSVEGKQKLAMLGSTQATLEPLDKIEEKPMKKRGRKKKSEEQNKPENEEYFFLHFNLFSTKFLHSRRIVFGPPAHNSAMYASKKAHLEKTFEAKFSGRSNFHRTVRSRGSKTTAPNFLVRSLKYIKCPELREVFDKDDTIRKFLQTFIVQPNLPLKQEKSVKREKSGRKPRNVTFKPIWLQPTKMKHPNFDFVFEKFQETAKFFCVACDEKIKLAKFVGGKAKRIGPLNFNRATRYIHGDPESPGNLPHICTEEAQKRMASPAPVASQIKCGAPIALNQNLHIDTNQTPSSSSSGYSSNSSPNFSPSIKNMKWAPEFLPRDKMKHPVSKYIFVRSNQTCNGYEAYNCIECLKVYREMNNLSLRCPAAVPRPKYCKKSCTKDDNCKKAHKRCMCDGDCGPSCVNPAASCHPLVDLPNGYIRTPGEFIFDTKVEYGCNEGYVLIGPSQRRCQGNREWSGTKPICRLAMKCGPPPEIPYTQHNGNSYDGQYDLDTEIHYSCVSGYSRFNSKGMPMGKCLLNRRGIAQWFGPDIKCKAKSCSDPGTPLNGIRKGDLFQYPHSIEYNCASGFRLVGSESRKCTSKGEWTGEAAVCKPVECERPPDPLHGSVLGSSLTYQSVVTYSCNEGYRIVGQVQRICLAEGIWAGHEPTCEEIRCPALSILYNGYIEGEDTSFGAMVVFRCLETMSHLGAPYAKCEENGKWSHIMPKCLAGCRVPHIQYGKIDGFNEHELIPHDGQLKVICDPKHETRSDTTVTCYNGTWSHVPQCLPLKCRTWPTRIAHAKVIFTKSSHGSTAKYVCSPGYRPSTSNNIIKCLYGQWTREGPPFRCLASLSCEHPTKKFGLLEGGQILLEGQMGQYDFAQYINRVPDGKAIMFQCNKGNRLLGPPKASCVNGAWMPDAKPKCVAQQHPSMDGQIIWSRSKRTALGGASGAGGGQTSQSCPQVEVNSRRKVVYTRPDRELVIVCRPGFELPSDRQDGQSQCRAGEWRPPVADCLPKKCHIPPRLHAFFLKTQSAKILQSGDVIGHGDGARMICLRGFHVQGNNILECHQGRILQQVGQCTPRDCPLPRIRHGHFIPNNIMLEHGKSTNLRCDGYDEQIKCNFGQLTPQPNCSKNMSSHCIPPNDRTQPALIYHNITGEETVYLDRFQNAYPNGTVIRYECDPAKNEAGTIECENGEWISSLLPCISGNNTSTRSQSKIDPMLCPAPNLNPIYTVDNLDNWPLYRNSNFPHGTLLLIRCSSYFNPGKFSSWRCRRGKWKTEKLPTCPKETSLCEYKMDKNARVNVFHEQDRSFVVFNQKFPEGSKLSFTCTNYFMDQLRGQPEIECKNGEWTPRPPHCIPLDPEHKNAGAPPIHFEIENGAYIVSPQGYLLVNRSATIKLFCFYPKNRGHPEWEVTSTYRSYPQMWTKEIHPQYMSMDAYQLTISMAQPEDSGFFHCILPDHRRTVVQIVVKEETCKPIQILQNLKIFYTNKNLFVGTVAQFSCSAGYEVQGRRSVLCIEGGRWSHFASQCQAIQCPPLALTDSEISSTALLSTENLTYIVAQMENGQIDLLFAKR</sequence>
<feature type="domain" description="Sushi" evidence="10">
    <location>
        <begin position="728"/>
        <end position="796"/>
    </location>
</feature>
<evidence type="ECO:0000256" key="1">
    <source>
        <dbReference type="ARBA" id="ARBA00004123"/>
    </source>
</evidence>
<dbReference type="Proteomes" id="UP000887540">
    <property type="component" value="Unplaced"/>
</dbReference>
<dbReference type="PROSITE" id="PS00598">
    <property type="entry name" value="CHROMO_1"/>
    <property type="match status" value="1"/>
</dbReference>
<comment type="subcellular location">
    <subcellularLocation>
        <location evidence="1">Nucleus</location>
    </subcellularLocation>
</comment>
<dbReference type="SMART" id="SM00032">
    <property type="entry name" value="CCP"/>
    <property type="match status" value="15"/>
</dbReference>
<evidence type="ECO:0000256" key="7">
    <source>
        <dbReference type="PROSITE-ProRule" id="PRU00302"/>
    </source>
</evidence>
<dbReference type="PANTHER" id="PTHR19325">
    <property type="entry name" value="COMPLEMENT COMPONENT-RELATED SUSHI DOMAIN-CONTAINING"/>
    <property type="match status" value="1"/>
</dbReference>
<evidence type="ECO:0000259" key="11">
    <source>
        <dbReference type="PROSITE" id="PS51390"/>
    </source>
</evidence>
<feature type="domain" description="Sushi" evidence="10">
    <location>
        <begin position="668"/>
        <end position="726"/>
    </location>
</feature>
<dbReference type="Pfam" id="PF00084">
    <property type="entry name" value="Sushi"/>
    <property type="match status" value="8"/>
</dbReference>
<feature type="domain" description="Sushi" evidence="10">
    <location>
        <begin position="1713"/>
        <end position="1772"/>
    </location>
</feature>
<dbReference type="GO" id="GO:0030414">
    <property type="term" value="F:peptidase inhibitor activity"/>
    <property type="evidence" value="ECO:0007669"/>
    <property type="project" value="InterPro"/>
</dbReference>
<comment type="caution">
    <text evidence="7">Lacks conserved residue(s) required for the propagation of feature annotation.</text>
</comment>
<dbReference type="Gene3D" id="2.10.70.10">
    <property type="entry name" value="Complement Module, domain 1"/>
    <property type="match status" value="11"/>
</dbReference>
<dbReference type="InterPro" id="IPR000953">
    <property type="entry name" value="Chromo/chromo_shadow_dom"/>
</dbReference>
<name>A0A914EIB0_9BILA</name>
<dbReference type="InterPro" id="IPR035976">
    <property type="entry name" value="Sushi/SCR/CCP_sf"/>
</dbReference>
<keyword evidence="5" id="KW-0325">Glycoprotein</keyword>
<dbReference type="SUPFAM" id="SSF54160">
    <property type="entry name" value="Chromo domain-like"/>
    <property type="match status" value="1"/>
</dbReference>
<feature type="region of interest" description="Disordered" evidence="8">
    <location>
        <begin position="545"/>
        <end position="566"/>
    </location>
</feature>
<feature type="region of interest" description="Disordered" evidence="8">
    <location>
        <begin position="282"/>
        <end position="305"/>
    </location>
</feature>
<dbReference type="InterPro" id="IPR000436">
    <property type="entry name" value="Sushi_SCR_CCP_dom"/>
</dbReference>
<evidence type="ECO:0000259" key="9">
    <source>
        <dbReference type="PROSITE" id="PS50013"/>
    </source>
</evidence>
<dbReference type="Pfam" id="PF00385">
    <property type="entry name" value="Chromo"/>
    <property type="match status" value="1"/>
</dbReference>
<dbReference type="InterPro" id="IPR023779">
    <property type="entry name" value="Chromodomain_CS"/>
</dbReference>
<feature type="domain" description="Sushi" evidence="10">
    <location>
        <begin position="913"/>
        <end position="970"/>
    </location>
</feature>
<keyword evidence="6" id="KW-0539">Nucleus</keyword>
<feature type="domain" description="Sushi" evidence="10">
    <location>
        <begin position="1523"/>
        <end position="1599"/>
    </location>
</feature>
<dbReference type="GO" id="GO:0005576">
    <property type="term" value="C:extracellular region"/>
    <property type="evidence" value="ECO:0007669"/>
    <property type="project" value="InterPro"/>
</dbReference>
<feature type="domain" description="Sushi" evidence="10">
    <location>
        <begin position="797"/>
        <end position="854"/>
    </location>
</feature>
<evidence type="ECO:0000256" key="2">
    <source>
        <dbReference type="ARBA" id="ARBA00022659"/>
    </source>
</evidence>
<feature type="domain" description="Sushi" evidence="10">
    <location>
        <begin position="855"/>
        <end position="912"/>
    </location>
</feature>
<feature type="compositionally biased region" description="Basic and acidic residues" evidence="8">
    <location>
        <begin position="98"/>
        <end position="120"/>
    </location>
</feature>
<reference evidence="13" key="1">
    <citation type="submission" date="2022-11" db="UniProtKB">
        <authorList>
            <consortium name="WormBaseParasite"/>
        </authorList>
    </citation>
    <scope>IDENTIFICATION</scope>
</reference>
<evidence type="ECO:0000256" key="8">
    <source>
        <dbReference type="SAM" id="MobiDB-lite"/>
    </source>
</evidence>
<dbReference type="PROSITE" id="PS50923">
    <property type="entry name" value="SUSHI"/>
    <property type="match status" value="10"/>
</dbReference>
<protein>
    <submittedName>
        <fullName evidence="13">Uncharacterized protein</fullName>
    </submittedName>
</protein>
<dbReference type="PROSITE" id="PS50013">
    <property type="entry name" value="CHROMO_2"/>
    <property type="match status" value="1"/>
</dbReference>
<keyword evidence="3" id="KW-0677">Repeat</keyword>
<feature type="domain" description="Sushi" evidence="10">
    <location>
        <begin position="1029"/>
        <end position="1089"/>
    </location>
</feature>
<dbReference type="InterPro" id="IPR050350">
    <property type="entry name" value="Compl-Cell_Adhes-Reg"/>
</dbReference>
<evidence type="ECO:0000256" key="4">
    <source>
        <dbReference type="ARBA" id="ARBA00023157"/>
    </source>
</evidence>
<feature type="domain" description="Sushi" evidence="10">
    <location>
        <begin position="1091"/>
        <end position="1165"/>
    </location>
</feature>
<evidence type="ECO:0000259" key="10">
    <source>
        <dbReference type="PROSITE" id="PS50923"/>
    </source>
</evidence>
<feature type="disulfide bond" evidence="7">
    <location>
        <begin position="1743"/>
        <end position="1770"/>
    </location>
</feature>
<dbReference type="InterPro" id="IPR023780">
    <property type="entry name" value="Chromo_domain"/>
</dbReference>
<dbReference type="PROSITE" id="PS51390">
    <property type="entry name" value="WAP"/>
    <property type="match status" value="1"/>
</dbReference>
<dbReference type="InterPro" id="IPR016197">
    <property type="entry name" value="Chromo-like_dom_sf"/>
</dbReference>
<evidence type="ECO:0000256" key="3">
    <source>
        <dbReference type="ARBA" id="ARBA00022737"/>
    </source>
</evidence>
<feature type="disulfide bond" evidence="7">
    <location>
        <begin position="825"/>
        <end position="852"/>
    </location>
</feature>
<dbReference type="PANTHER" id="PTHR19325:SF558">
    <property type="entry name" value="PROTEIN LEV-9"/>
    <property type="match status" value="1"/>
</dbReference>
<dbReference type="WBParaSite" id="ACRNAN_scaffold851.g26747.t1">
    <property type="protein sequence ID" value="ACRNAN_scaffold851.g26747.t1"/>
    <property type="gene ID" value="ACRNAN_scaffold851.g26747"/>
</dbReference>
<dbReference type="InterPro" id="IPR008197">
    <property type="entry name" value="WAP_dom"/>
</dbReference>
<feature type="disulfide bond" evidence="7">
    <location>
        <begin position="1136"/>
        <end position="1163"/>
    </location>
</feature>
<feature type="domain" description="Chromo" evidence="9">
    <location>
        <begin position="213"/>
        <end position="273"/>
    </location>
</feature>